<evidence type="ECO:0000313" key="2">
    <source>
        <dbReference type="Proteomes" id="UP000092460"/>
    </source>
</evidence>
<dbReference type="EMBL" id="JXJN01003508">
    <property type="status" value="NOT_ANNOTATED_CDS"/>
    <property type="molecule type" value="Genomic_DNA"/>
</dbReference>
<protein>
    <submittedName>
        <fullName evidence="1">Uncharacterized protein</fullName>
    </submittedName>
</protein>
<reference evidence="2" key="1">
    <citation type="submission" date="2015-01" db="EMBL/GenBank/DDBJ databases">
        <authorList>
            <person name="Aksoy S."/>
            <person name="Warren W."/>
            <person name="Wilson R.K."/>
        </authorList>
    </citation>
    <scope>NUCLEOTIDE SEQUENCE [LARGE SCALE GENOMIC DNA]</scope>
    <source>
        <strain evidence="2">IAEA</strain>
    </source>
</reference>
<dbReference type="AlphaFoldDB" id="A0A1B0AU38"/>
<organism evidence="1 2">
    <name type="scientific">Glossina palpalis gambiensis</name>
    <dbReference type="NCBI Taxonomy" id="67801"/>
    <lineage>
        <taxon>Eukaryota</taxon>
        <taxon>Metazoa</taxon>
        <taxon>Ecdysozoa</taxon>
        <taxon>Arthropoda</taxon>
        <taxon>Hexapoda</taxon>
        <taxon>Insecta</taxon>
        <taxon>Pterygota</taxon>
        <taxon>Neoptera</taxon>
        <taxon>Endopterygota</taxon>
        <taxon>Diptera</taxon>
        <taxon>Brachycera</taxon>
        <taxon>Muscomorpha</taxon>
        <taxon>Hippoboscoidea</taxon>
        <taxon>Glossinidae</taxon>
        <taxon>Glossina</taxon>
    </lineage>
</organism>
<proteinExistence type="predicted"/>
<keyword evidence="2" id="KW-1185">Reference proteome</keyword>
<name>A0A1B0AU38_9MUSC</name>
<sequence>MSRHRSRKMNSAVPPQPVLGPVLFDPFVNALAEIVDAMDSIYFGDDIFIPLSSDQWTDDSCKARINKCLEEKGKQISSTLPAFVPSPPLGCSKPKYNIHVNILKTMVFLLVSFRFKLRFVSSEAFVNKCNQHCLTAT</sequence>
<dbReference type="Proteomes" id="UP000092460">
    <property type="component" value="Unassembled WGS sequence"/>
</dbReference>
<reference evidence="1" key="2">
    <citation type="submission" date="2020-05" db="UniProtKB">
        <authorList>
            <consortium name="EnsemblMetazoa"/>
        </authorList>
    </citation>
    <scope>IDENTIFICATION</scope>
    <source>
        <strain evidence="1">IAEA</strain>
    </source>
</reference>
<dbReference type="EMBL" id="JXJN01003509">
    <property type="status" value="NOT_ANNOTATED_CDS"/>
    <property type="molecule type" value="Genomic_DNA"/>
</dbReference>
<accession>A0A1B0AU38</accession>
<dbReference type="EnsemblMetazoa" id="GPPI008643-RA">
    <property type="protein sequence ID" value="GPPI008643-PA"/>
    <property type="gene ID" value="GPPI008643"/>
</dbReference>
<dbReference type="VEuPathDB" id="VectorBase:GPPI008643"/>
<evidence type="ECO:0000313" key="1">
    <source>
        <dbReference type="EnsemblMetazoa" id="GPPI008643-PA"/>
    </source>
</evidence>